<feature type="transmembrane region" description="Helical" evidence="1">
    <location>
        <begin position="75"/>
        <end position="96"/>
    </location>
</feature>
<evidence type="ECO:0000313" key="5">
    <source>
        <dbReference type="Proteomes" id="UP000193664"/>
    </source>
</evidence>
<dbReference type="KEGG" id="badl:BADO_0739"/>
<dbReference type="Proteomes" id="UP000470200">
    <property type="component" value="Unassembled WGS sequence"/>
</dbReference>
<keyword evidence="1" id="KW-0812">Transmembrane</keyword>
<keyword evidence="7" id="KW-1185">Reference proteome</keyword>
<dbReference type="EMBL" id="AP028457">
    <property type="protein sequence ID" value="BEK82829.1"/>
    <property type="molecule type" value="Genomic_DNA"/>
</dbReference>
<reference evidence="3 6" key="2">
    <citation type="journal article" date="2019" name="Nat. Med.">
        <title>A library of human gut bacterial isolates paired with longitudinal multiomics data enables mechanistic microbiome research.</title>
        <authorList>
            <person name="Poyet M."/>
            <person name="Groussin M."/>
            <person name="Gibbons S.M."/>
            <person name="Avila-Pacheco J."/>
            <person name="Jiang X."/>
            <person name="Kearney S.M."/>
            <person name="Perrotta A.R."/>
            <person name="Berdy B."/>
            <person name="Zhao S."/>
            <person name="Lieberman T.D."/>
            <person name="Swanson P.K."/>
            <person name="Smith M."/>
            <person name="Roesemann S."/>
            <person name="Alexander J.E."/>
            <person name="Rich S.A."/>
            <person name="Livny J."/>
            <person name="Vlamakis H."/>
            <person name="Clish C."/>
            <person name="Bullock K."/>
            <person name="Deik A."/>
            <person name="Scott J."/>
            <person name="Pierce K.A."/>
            <person name="Xavier R.J."/>
            <person name="Alm E.J."/>
        </authorList>
    </citation>
    <scope>NUCLEOTIDE SEQUENCE [LARGE SCALE GENOMIC DNA]</scope>
    <source>
        <strain evidence="3 6">BIOML-A105</strain>
    </source>
</reference>
<organism evidence="4 5">
    <name type="scientific">Bifidobacterium adolescentis</name>
    <dbReference type="NCBI Taxonomy" id="1680"/>
    <lineage>
        <taxon>Bacteria</taxon>
        <taxon>Bacillati</taxon>
        <taxon>Actinomycetota</taxon>
        <taxon>Actinomycetes</taxon>
        <taxon>Bifidobacteriales</taxon>
        <taxon>Bifidobacteriaceae</taxon>
        <taxon>Bifidobacterium</taxon>
    </lineage>
</organism>
<protein>
    <submittedName>
        <fullName evidence="2">DUF4418 family protein</fullName>
    </submittedName>
</protein>
<evidence type="ECO:0000313" key="7">
    <source>
        <dbReference type="Proteomes" id="UP001357973"/>
    </source>
</evidence>
<gene>
    <name evidence="4" type="ORF">AD0028_0808</name>
    <name evidence="2" type="ORF">B19861_07710</name>
    <name evidence="3" type="ORF">GA629_00695</name>
</gene>
<evidence type="ECO:0000313" key="2">
    <source>
        <dbReference type="EMBL" id="BEK82829.1"/>
    </source>
</evidence>
<feature type="transmembrane region" description="Helical" evidence="1">
    <location>
        <begin position="42"/>
        <end position="63"/>
    </location>
</feature>
<reference evidence="4 5" key="1">
    <citation type="journal article" date="2016" name="Sci. Rep.">
        <title>Evaluation of genetic diversity among strains of the human gut commensal Bifidobacterium adolescentis.</title>
        <authorList>
            <person name="Duranti S."/>
            <person name="Milani C."/>
            <person name="Lugli G.A."/>
            <person name="Mancabelli L."/>
            <person name="Turroni F."/>
            <person name="Ferrario C."/>
            <person name="Mangifesta M."/>
            <person name="Viappiani A."/>
            <person name="Sanchez B."/>
            <person name="Margolles A."/>
            <person name="van Sinderen D."/>
            <person name="Ventura M."/>
        </authorList>
    </citation>
    <scope>NUCLEOTIDE SEQUENCE [LARGE SCALE GENOMIC DNA]</scope>
    <source>
        <strain evidence="4 5">AD2-8</strain>
    </source>
</reference>
<sequence>MPRKLFAAISQIVLGALIVIAPQTFAHVCAVKDMPMACRYTARVALGLGVVIALLAIIGFFAPSRVRVGLDLANAVLGVLVVLVPTMLVGVCRGSMMHCHMVTMPTLIVLGVLLAVLAAVAVYLDLKPAKRG</sequence>
<keyword evidence="1" id="KW-0472">Membrane</keyword>
<accession>A0A076JLV5</accession>
<evidence type="ECO:0000313" key="3">
    <source>
        <dbReference type="EMBL" id="KAB5887140.1"/>
    </source>
</evidence>
<evidence type="ECO:0000313" key="4">
    <source>
        <dbReference type="EMBL" id="OSG95568.1"/>
    </source>
</evidence>
<dbReference type="Proteomes" id="UP001357973">
    <property type="component" value="Chromosome"/>
</dbReference>
<feature type="transmembrane region" description="Helical" evidence="1">
    <location>
        <begin position="102"/>
        <end position="124"/>
    </location>
</feature>
<dbReference type="KEGG" id="bado:BBMN23_0815"/>
<evidence type="ECO:0000256" key="1">
    <source>
        <dbReference type="SAM" id="Phobius"/>
    </source>
</evidence>
<name>A0A076JLV5_BIFAD</name>
<dbReference type="Pfam" id="PF14387">
    <property type="entry name" value="DUF4418"/>
    <property type="match status" value="1"/>
</dbReference>
<dbReference type="Proteomes" id="UP000193664">
    <property type="component" value="Unassembled WGS sequence"/>
</dbReference>
<dbReference type="EMBL" id="WDIP01000001">
    <property type="protein sequence ID" value="KAB5887140.1"/>
    <property type="molecule type" value="Genomic_DNA"/>
</dbReference>
<dbReference type="eggNOG" id="ENOG503324G">
    <property type="taxonomic scope" value="Bacteria"/>
</dbReference>
<proteinExistence type="predicted"/>
<dbReference type="RefSeq" id="WP_021912834.1">
    <property type="nucleotide sequence ID" value="NZ_AP028457.1"/>
</dbReference>
<dbReference type="AlphaFoldDB" id="A0A076JLV5"/>
<keyword evidence="1" id="KW-1133">Transmembrane helix</keyword>
<dbReference type="EMBL" id="LNKF01000002">
    <property type="protein sequence ID" value="OSG95568.1"/>
    <property type="molecule type" value="Genomic_DNA"/>
</dbReference>
<dbReference type="InterPro" id="IPR025531">
    <property type="entry name" value="DUF4418"/>
</dbReference>
<evidence type="ECO:0000313" key="6">
    <source>
        <dbReference type="Proteomes" id="UP000470200"/>
    </source>
</evidence>
<reference evidence="2 7" key="3">
    <citation type="submission" date="2023-06" db="EMBL/GenBank/DDBJ databases">
        <title>Complete Genome Sequences of Bifidobacterium faecale strain JCM19861T was isolated from human faeces by Jung-Hye Choi et al. (2014).</title>
        <authorList>
            <person name="Okuhama S."/>
            <person name="Takahashi H."/>
            <person name="Imaizumi K."/>
            <person name="Nakayama S."/>
            <person name="Ogata Y."/>
            <person name="Suda W."/>
        </authorList>
    </citation>
    <scope>NUCLEOTIDE SEQUENCE [LARGE SCALE GENOMIC DNA]</scope>
    <source>
        <strain evidence="2 7">JCM 19861</strain>
    </source>
</reference>